<dbReference type="GO" id="GO:0005509">
    <property type="term" value="F:calcium ion binding"/>
    <property type="evidence" value="ECO:0007669"/>
    <property type="project" value="InterPro"/>
</dbReference>
<protein>
    <recommendedName>
        <fullName evidence="2">EF-hand domain-containing protein</fullName>
    </recommendedName>
</protein>
<reference evidence="3 4" key="1">
    <citation type="journal article" date="2018" name="PLoS ONE">
        <title>The draft genome of Kipferlia bialata reveals reductive genome evolution in fornicate parasites.</title>
        <authorList>
            <person name="Tanifuji G."/>
            <person name="Takabayashi S."/>
            <person name="Kume K."/>
            <person name="Takagi M."/>
            <person name="Nakayama T."/>
            <person name="Kamikawa R."/>
            <person name="Inagaki Y."/>
            <person name="Hashimoto T."/>
        </authorList>
    </citation>
    <scope>NUCLEOTIDE SEQUENCE [LARGE SCALE GENOMIC DNA]</scope>
    <source>
        <strain evidence="3">NY0173</strain>
    </source>
</reference>
<evidence type="ECO:0000313" key="3">
    <source>
        <dbReference type="EMBL" id="GIQ90138.1"/>
    </source>
</evidence>
<name>A0A9K3D6Q1_9EUKA</name>
<organism evidence="3 4">
    <name type="scientific">Kipferlia bialata</name>
    <dbReference type="NCBI Taxonomy" id="797122"/>
    <lineage>
        <taxon>Eukaryota</taxon>
        <taxon>Metamonada</taxon>
        <taxon>Carpediemonas-like organisms</taxon>
        <taxon>Kipferlia</taxon>
    </lineage>
</organism>
<dbReference type="EMBL" id="BDIP01005808">
    <property type="protein sequence ID" value="GIQ90138.1"/>
    <property type="molecule type" value="Genomic_DNA"/>
</dbReference>
<evidence type="ECO:0000313" key="4">
    <source>
        <dbReference type="Proteomes" id="UP000265618"/>
    </source>
</evidence>
<evidence type="ECO:0000256" key="1">
    <source>
        <dbReference type="ARBA" id="ARBA00022837"/>
    </source>
</evidence>
<dbReference type="InterPro" id="IPR002048">
    <property type="entry name" value="EF_hand_dom"/>
</dbReference>
<dbReference type="OrthoDB" id="186625at2759"/>
<dbReference type="PROSITE" id="PS50222">
    <property type="entry name" value="EF_HAND_2"/>
    <property type="match status" value="1"/>
</dbReference>
<gene>
    <name evidence="3" type="ORF">KIPB_012812</name>
</gene>
<dbReference type="SUPFAM" id="SSF47473">
    <property type="entry name" value="EF-hand"/>
    <property type="match status" value="1"/>
</dbReference>
<keyword evidence="1" id="KW-0106">Calcium</keyword>
<sequence length="56" mass="6564">ILFNTFADNTQNISYLRYIDLVTTLAFAQTMFSWSDKDRDGKITYDEFIGILAFMK</sequence>
<dbReference type="InterPro" id="IPR011992">
    <property type="entry name" value="EF-hand-dom_pair"/>
</dbReference>
<dbReference type="AlphaFoldDB" id="A0A9K3D6Q1"/>
<accession>A0A9K3D6Q1</accession>
<dbReference type="InterPro" id="IPR018247">
    <property type="entry name" value="EF_Hand_1_Ca_BS"/>
</dbReference>
<feature type="domain" description="EF-hand" evidence="2">
    <location>
        <begin position="23"/>
        <end position="56"/>
    </location>
</feature>
<dbReference type="Gene3D" id="1.10.238.10">
    <property type="entry name" value="EF-hand"/>
    <property type="match status" value="1"/>
</dbReference>
<keyword evidence="4" id="KW-1185">Reference proteome</keyword>
<dbReference type="PROSITE" id="PS00018">
    <property type="entry name" value="EF_HAND_1"/>
    <property type="match status" value="1"/>
</dbReference>
<evidence type="ECO:0000259" key="2">
    <source>
        <dbReference type="PROSITE" id="PS50222"/>
    </source>
</evidence>
<feature type="non-terminal residue" evidence="3">
    <location>
        <position position="1"/>
    </location>
</feature>
<comment type="caution">
    <text evidence="3">The sequence shown here is derived from an EMBL/GenBank/DDBJ whole genome shotgun (WGS) entry which is preliminary data.</text>
</comment>
<proteinExistence type="predicted"/>
<dbReference type="Proteomes" id="UP000265618">
    <property type="component" value="Unassembled WGS sequence"/>
</dbReference>